<dbReference type="GO" id="GO:0005737">
    <property type="term" value="C:cytoplasm"/>
    <property type="evidence" value="ECO:0007669"/>
    <property type="project" value="TreeGrafter"/>
</dbReference>
<dbReference type="PANTHER" id="PTHR22603:SF66">
    <property type="entry name" value="ETHANOLAMINE KINASE"/>
    <property type="match status" value="1"/>
</dbReference>
<protein>
    <recommendedName>
        <fullName evidence="3">ethanolamine kinase</fullName>
        <ecNumber evidence="3">2.7.1.82</ecNumber>
    </recommendedName>
</protein>
<comment type="caution">
    <text evidence="4">The sequence shown here is derived from an EMBL/GenBank/DDBJ whole genome shotgun (WGS) entry which is preliminary data.</text>
</comment>
<evidence type="ECO:0000313" key="5">
    <source>
        <dbReference type="Proteomes" id="UP000308768"/>
    </source>
</evidence>
<dbReference type="InterPro" id="IPR011009">
    <property type="entry name" value="Kinase-like_dom_sf"/>
</dbReference>
<organism evidence="4 5">
    <name type="scientific">Cryomyces minteri</name>
    <dbReference type="NCBI Taxonomy" id="331657"/>
    <lineage>
        <taxon>Eukaryota</taxon>
        <taxon>Fungi</taxon>
        <taxon>Dikarya</taxon>
        <taxon>Ascomycota</taxon>
        <taxon>Pezizomycotina</taxon>
        <taxon>Dothideomycetes</taxon>
        <taxon>Dothideomycetes incertae sedis</taxon>
        <taxon>Cryomyces</taxon>
    </lineage>
</organism>
<proteinExistence type="inferred from homology"/>
<name>A0A4U0WH72_9PEZI</name>
<gene>
    <name evidence="4" type="ORF">B0A49_11385</name>
</gene>
<dbReference type="Proteomes" id="UP000308768">
    <property type="component" value="Unassembled WGS sequence"/>
</dbReference>
<accession>A0A4U0WH72</accession>
<evidence type="ECO:0000313" key="4">
    <source>
        <dbReference type="EMBL" id="TKA62101.1"/>
    </source>
</evidence>
<keyword evidence="5" id="KW-1185">Reference proteome</keyword>
<dbReference type="Pfam" id="PF01633">
    <property type="entry name" value="Choline_kinase"/>
    <property type="match status" value="1"/>
</dbReference>
<comment type="pathway">
    <text evidence="1">Phospholipid metabolism; phosphatidylethanolamine biosynthesis; phosphatidylethanolamine from ethanolamine: step 1/3.</text>
</comment>
<dbReference type="AlphaFoldDB" id="A0A4U0WH72"/>
<dbReference type="EMBL" id="NAJN01001621">
    <property type="protein sequence ID" value="TKA62101.1"/>
    <property type="molecule type" value="Genomic_DNA"/>
</dbReference>
<dbReference type="SUPFAM" id="SSF56112">
    <property type="entry name" value="Protein kinase-like (PK-like)"/>
    <property type="match status" value="1"/>
</dbReference>
<dbReference type="EC" id="2.7.1.82" evidence="3"/>
<dbReference type="CDD" id="cd05157">
    <property type="entry name" value="ETNK_euk"/>
    <property type="match status" value="1"/>
</dbReference>
<evidence type="ECO:0000256" key="3">
    <source>
        <dbReference type="ARBA" id="ARBA00038874"/>
    </source>
</evidence>
<dbReference type="STRING" id="331657.A0A4U0WH72"/>
<dbReference type="OrthoDB" id="10267235at2759"/>
<dbReference type="Gene3D" id="3.90.1200.10">
    <property type="match status" value="1"/>
</dbReference>
<dbReference type="PANTHER" id="PTHR22603">
    <property type="entry name" value="CHOLINE/ETHANOALAMINE KINASE"/>
    <property type="match status" value="1"/>
</dbReference>
<evidence type="ECO:0000256" key="2">
    <source>
        <dbReference type="ARBA" id="ARBA00038211"/>
    </source>
</evidence>
<sequence length="422" mass="47129">MGTIALPSARADSPQAVRHIRLSYDNANSETSALKLILALEPGWEHSEGKIEFVRFTDGITNTLLKAVKRRPGYSEQQIDQESILLRAYGKGTDILIDRERETLSHSLLASNDLAPPLLARFDNGLMYKFIEGLVCAPEDLRRQEVWRGVAKRLGEWHARLPISAISSEPSLHKPMTNGCTTGIDKSGEDITPDKSVPNVWTVMQKWIHALPAGTEAERLRQQTLQNELQRSVKELGDTPGIGGCGYVFSHCDLLSGNVIIQPSTAAKPSDSTTSECTVSFIDYEYATPAPAAFDIANHFAEWGGFDCDFRVLPTRSQRRDFLTHYVAAYKAHLAAADRAAVSSDAAERLFADIDIFRGMPGFYWGIWALIQATISQIDFDYASYAEVRLSEYWAWRAETEGSRARGGEEMPVRERRWAQEE</sequence>
<evidence type="ECO:0000256" key="1">
    <source>
        <dbReference type="ARBA" id="ARBA00037883"/>
    </source>
</evidence>
<dbReference type="GO" id="GO:0004305">
    <property type="term" value="F:ethanolamine kinase activity"/>
    <property type="evidence" value="ECO:0007669"/>
    <property type="project" value="UniProtKB-EC"/>
</dbReference>
<comment type="similarity">
    <text evidence="2">Belongs to the choline/ethanolamine kinase family.</text>
</comment>
<dbReference type="GO" id="GO:0006646">
    <property type="term" value="P:phosphatidylethanolamine biosynthetic process"/>
    <property type="evidence" value="ECO:0007669"/>
    <property type="project" value="TreeGrafter"/>
</dbReference>
<reference evidence="4 5" key="1">
    <citation type="submission" date="2017-03" db="EMBL/GenBank/DDBJ databases">
        <title>Genomes of endolithic fungi from Antarctica.</title>
        <authorList>
            <person name="Coleine C."/>
            <person name="Masonjones S."/>
            <person name="Stajich J.E."/>
        </authorList>
    </citation>
    <scope>NUCLEOTIDE SEQUENCE [LARGE SCALE GENOMIC DNA]</scope>
    <source>
        <strain evidence="4 5">CCFEE 5187</strain>
    </source>
</reference>